<dbReference type="Pfam" id="PF00528">
    <property type="entry name" value="BPD_transp_1"/>
    <property type="match status" value="1"/>
</dbReference>
<accession>A0A346Y4B1</accession>
<comment type="similarity">
    <text evidence="6">Belongs to the binding-protein-dependent transport system permease family. CysTW subfamily.</text>
</comment>
<dbReference type="SUPFAM" id="SSF161098">
    <property type="entry name" value="MetI-like"/>
    <property type="match status" value="1"/>
</dbReference>
<protein>
    <recommendedName>
        <fullName evidence="6">Phosphate transport system permease protein</fullName>
    </recommendedName>
</protein>
<feature type="transmembrane region" description="Helical" evidence="5">
    <location>
        <begin position="295"/>
        <end position="314"/>
    </location>
</feature>
<feature type="transmembrane region" description="Helical" evidence="5">
    <location>
        <begin position="24"/>
        <end position="48"/>
    </location>
</feature>
<keyword evidence="9" id="KW-1185">Reference proteome</keyword>
<evidence type="ECO:0000256" key="5">
    <source>
        <dbReference type="RuleBase" id="RU363032"/>
    </source>
</evidence>
<feature type="transmembrane region" description="Helical" evidence="5">
    <location>
        <begin position="80"/>
        <end position="107"/>
    </location>
</feature>
<dbReference type="Gene3D" id="1.10.3720.10">
    <property type="entry name" value="MetI-like"/>
    <property type="match status" value="1"/>
</dbReference>
<feature type="transmembrane region" description="Helical" evidence="5">
    <location>
        <begin position="167"/>
        <end position="189"/>
    </location>
</feature>
<sequence>MTTTSPPSPTNPLSRKRSVVGETVIHNLLRAAGAISILTTIGIVFVLFSEAFQLFLDVSIVDFFTDTAWRPFVSPDSPSFAIGIFALIQGTLMVTVIAMLVAIPLGLASAVYLADYAPQRVRKVLKPILEVLAGVPTVVLGYFALTAMTPALRAILGEGTVDFFNPFSAGIVMGIMIVPTIASLSEDAMSAVPDSLRMGAYGLGATKRQVVTQIVFPAALSGIVAAIILAIGRAVGETMIVALAGGNLAPDLAGTADQVVNPDIFNPFKQVQTMTAYIVQAIGGEATRGSVTYRSIFAVGATLFLMTFSLNIAAQRFVRRFREVY</sequence>
<dbReference type="InterPro" id="IPR011864">
    <property type="entry name" value="Phosphate_PstC"/>
</dbReference>
<dbReference type="GO" id="GO:0005886">
    <property type="term" value="C:plasma membrane"/>
    <property type="evidence" value="ECO:0007669"/>
    <property type="project" value="UniProtKB-SubCell"/>
</dbReference>
<dbReference type="EMBL" id="CP031165">
    <property type="protein sequence ID" value="AXV09308.1"/>
    <property type="molecule type" value="Genomic_DNA"/>
</dbReference>
<evidence type="ECO:0000256" key="2">
    <source>
        <dbReference type="ARBA" id="ARBA00022692"/>
    </source>
</evidence>
<evidence type="ECO:0000256" key="3">
    <source>
        <dbReference type="ARBA" id="ARBA00022989"/>
    </source>
</evidence>
<dbReference type="NCBIfam" id="TIGR02138">
    <property type="entry name" value="phosphate_pstC"/>
    <property type="match status" value="1"/>
</dbReference>
<proteinExistence type="inferred from homology"/>
<dbReference type="PANTHER" id="PTHR42727:SF1">
    <property type="entry name" value="PHOSPHATE TRANSPORT SYSTEM PERMEASE"/>
    <property type="match status" value="1"/>
</dbReference>
<keyword evidence="4 5" id="KW-0472">Membrane</keyword>
<evidence type="ECO:0000256" key="4">
    <source>
        <dbReference type="ARBA" id="ARBA00023136"/>
    </source>
</evidence>
<dbReference type="AlphaFoldDB" id="A0A346Y4B1"/>
<comment type="function">
    <text evidence="6">Part of the binding-protein-dependent transport system for phosphate; probably responsible for the translocation of the substrate across the membrane.</text>
</comment>
<dbReference type="InterPro" id="IPR000515">
    <property type="entry name" value="MetI-like"/>
</dbReference>
<evidence type="ECO:0000256" key="6">
    <source>
        <dbReference type="RuleBase" id="RU363054"/>
    </source>
</evidence>
<feature type="transmembrane region" description="Helical" evidence="5">
    <location>
        <begin position="210"/>
        <end position="231"/>
    </location>
</feature>
<keyword evidence="6" id="KW-1003">Cell membrane</keyword>
<feature type="domain" description="ABC transmembrane type-1" evidence="7">
    <location>
        <begin position="88"/>
        <end position="314"/>
    </location>
</feature>
<comment type="subcellular location">
    <subcellularLocation>
        <location evidence="5">Cell membrane</location>
        <topology evidence="5">Multi-pass membrane protein</topology>
    </subcellularLocation>
    <subcellularLocation>
        <location evidence="1">Membrane</location>
        <topology evidence="1">Multi-pass membrane protein</topology>
    </subcellularLocation>
</comment>
<dbReference type="KEGG" id="euz:DVS28_a4647"/>
<evidence type="ECO:0000313" key="9">
    <source>
        <dbReference type="Proteomes" id="UP000264006"/>
    </source>
</evidence>
<organism evidence="8 9">
    <name type="scientific">Euzebya pacifica</name>
    <dbReference type="NCBI Taxonomy" id="1608957"/>
    <lineage>
        <taxon>Bacteria</taxon>
        <taxon>Bacillati</taxon>
        <taxon>Actinomycetota</taxon>
        <taxon>Nitriliruptoria</taxon>
        <taxon>Euzebyales</taxon>
    </lineage>
</organism>
<dbReference type="CDD" id="cd06261">
    <property type="entry name" value="TM_PBP2"/>
    <property type="match status" value="1"/>
</dbReference>
<reference evidence="8 9" key="1">
    <citation type="submission" date="2018-09" db="EMBL/GenBank/DDBJ databases">
        <title>Complete genome sequence of Euzebya sp. DY32-46 isolated from seawater of Pacific Ocean.</title>
        <authorList>
            <person name="Xu L."/>
            <person name="Wu Y.-H."/>
            <person name="Xu X.-W."/>
        </authorList>
    </citation>
    <scope>NUCLEOTIDE SEQUENCE [LARGE SCALE GENOMIC DNA]</scope>
    <source>
        <strain evidence="8 9">DY32-46</strain>
    </source>
</reference>
<dbReference type="RefSeq" id="WP_114593508.1">
    <property type="nucleotide sequence ID" value="NZ_CP031165.1"/>
</dbReference>
<evidence type="ECO:0000313" key="8">
    <source>
        <dbReference type="EMBL" id="AXV09308.1"/>
    </source>
</evidence>
<dbReference type="PROSITE" id="PS50928">
    <property type="entry name" value="ABC_TM1"/>
    <property type="match status" value="1"/>
</dbReference>
<dbReference type="Proteomes" id="UP000264006">
    <property type="component" value="Chromosome"/>
</dbReference>
<keyword evidence="5" id="KW-0813">Transport</keyword>
<dbReference type="GO" id="GO:0006817">
    <property type="term" value="P:phosphate ion transport"/>
    <property type="evidence" value="ECO:0007669"/>
    <property type="project" value="UniProtKB-KW"/>
</dbReference>
<name>A0A346Y4B1_9ACTN</name>
<dbReference type="InterPro" id="IPR035906">
    <property type="entry name" value="MetI-like_sf"/>
</dbReference>
<dbReference type="PANTHER" id="PTHR42727">
    <property type="entry name" value="PHOSPHATE TRANSPORT SYSTEM PERMEASE PROTEIN"/>
    <property type="match status" value="1"/>
</dbReference>
<keyword evidence="6" id="KW-0592">Phosphate transport</keyword>
<keyword evidence="2 5" id="KW-0812">Transmembrane</keyword>
<feature type="transmembrane region" description="Helical" evidence="5">
    <location>
        <begin position="128"/>
        <end position="147"/>
    </location>
</feature>
<keyword evidence="3 5" id="KW-1133">Transmembrane helix</keyword>
<evidence type="ECO:0000259" key="7">
    <source>
        <dbReference type="PROSITE" id="PS50928"/>
    </source>
</evidence>
<gene>
    <name evidence="8" type="ORF">DVS28_a4647</name>
</gene>
<evidence type="ECO:0000256" key="1">
    <source>
        <dbReference type="ARBA" id="ARBA00004141"/>
    </source>
</evidence>
<dbReference type="GO" id="GO:0005315">
    <property type="term" value="F:phosphate transmembrane transporter activity"/>
    <property type="evidence" value="ECO:0007669"/>
    <property type="project" value="InterPro"/>
</dbReference>
<dbReference type="OrthoDB" id="9775069at2"/>